<reference evidence="8" key="1">
    <citation type="journal article" date="2023" name="Plant J.">
        <title>The genome of the king protea, Protea cynaroides.</title>
        <authorList>
            <person name="Chang J."/>
            <person name="Duong T.A."/>
            <person name="Schoeman C."/>
            <person name="Ma X."/>
            <person name="Roodt D."/>
            <person name="Barker N."/>
            <person name="Li Z."/>
            <person name="Van de Peer Y."/>
            <person name="Mizrachi E."/>
        </authorList>
    </citation>
    <scope>NUCLEOTIDE SEQUENCE</scope>
    <source>
        <tissue evidence="8">Young leaves</tissue>
    </source>
</reference>
<evidence type="ECO:0000313" key="9">
    <source>
        <dbReference type="Proteomes" id="UP001141806"/>
    </source>
</evidence>
<comment type="subcellular location">
    <subcellularLocation>
        <location evidence="1">Cytoplasm</location>
        <location evidence="1">Cytoskeleton</location>
    </subcellularLocation>
</comment>
<dbReference type="InterPro" id="IPR027329">
    <property type="entry name" value="TPX2_C"/>
</dbReference>
<dbReference type="Proteomes" id="UP001141806">
    <property type="component" value="Unassembled WGS sequence"/>
</dbReference>
<dbReference type="EMBL" id="JAMYWD010000009">
    <property type="protein sequence ID" value="KAJ4959738.1"/>
    <property type="molecule type" value="Genomic_DNA"/>
</dbReference>
<evidence type="ECO:0000256" key="6">
    <source>
        <dbReference type="SAM" id="MobiDB-lite"/>
    </source>
</evidence>
<proteinExistence type="inferred from homology"/>
<evidence type="ECO:0000259" key="7">
    <source>
        <dbReference type="Pfam" id="PF06886"/>
    </source>
</evidence>
<gene>
    <name evidence="8" type="ORF">NE237_019648</name>
</gene>
<dbReference type="OrthoDB" id="1937095at2759"/>
<keyword evidence="5" id="KW-0206">Cytoskeleton</keyword>
<evidence type="ECO:0000256" key="3">
    <source>
        <dbReference type="ARBA" id="ARBA00022490"/>
    </source>
</evidence>
<dbReference type="AlphaFoldDB" id="A0A9Q0H7I9"/>
<evidence type="ECO:0000256" key="4">
    <source>
        <dbReference type="ARBA" id="ARBA00022701"/>
    </source>
</evidence>
<evidence type="ECO:0000256" key="5">
    <source>
        <dbReference type="ARBA" id="ARBA00023212"/>
    </source>
</evidence>
<dbReference type="GO" id="GO:0030295">
    <property type="term" value="F:protein kinase activator activity"/>
    <property type="evidence" value="ECO:0007669"/>
    <property type="project" value="TreeGrafter"/>
</dbReference>
<comment type="similarity">
    <text evidence="2">Belongs to the TPX2 family.</text>
</comment>
<dbReference type="GO" id="GO:0005819">
    <property type="term" value="C:spindle"/>
    <property type="evidence" value="ECO:0007669"/>
    <property type="project" value="InterPro"/>
</dbReference>
<keyword evidence="3" id="KW-0963">Cytoplasm</keyword>
<sequence>MNRRRHMKNPKQLKCGNRQKTNHLPISTTSFYIQYSNLCSSRQLNMENSNNSSPKYLNTSPYTTLHSTGVGRCTQLQQSFKFHSESKGQEHYERARDKAKATQKLPMKEQTRPSEIMLHTQLRAARRAGFNDMVAAKMYFIERHKQIAERVQKMIEDEEVRTLRKDMIPRAQLMPFFDRPFFPQRSTRPLTVPKEPSFRILNNKCSLSSNEVDGLEKLRSKL</sequence>
<dbReference type="PANTHER" id="PTHR14326">
    <property type="entry name" value="TARGETING PROTEIN FOR XKLP2"/>
    <property type="match status" value="1"/>
</dbReference>
<accession>A0A9Q0H7I9</accession>
<feature type="region of interest" description="Disordered" evidence="6">
    <location>
        <begin position="84"/>
        <end position="110"/>
    </location>
</feature>
<dbReference type="GO" id="GO:0060236">
    <property type="term" value="P:regulation of mitotic spindle organization"/>
    <property type="evidence" value="ECO:0007669"/>
    <property type="project" value="InterPro"/>
</dbReference>
<evidence type="ECO:0000256" key="2">
    <source>
        <dbReference type="ARBA" id="ARBA00005885"/>
    </source>
</evidence>
<protein>
    <recommendedName>
        <fullName evidence="7">TPX2 C-terminal domain-containing protein</fullName>
    </recommendedName>
</protein>
<comment type="caution">
    <text evidence="8">The sequence shown here is derived from an EMBL/GenBank/DDBJ whole genome shotgun (WGS) entry which is preliminary data.</text>
</comment>
<evidence type="ECO:0000256" key="1">
    <source>
        <dbReference type="ARBA" id="ARBA00004245"/>
    </source>
</evidence>
<keyword evidence="4" id="KW-0493">Microtubule</keyword>
<feature type="domain" description="TPX2 C-terminal" evidence="7">
    <location>
        <begin position="117"/>
        <end position="191"/>
    </location>
</feature>
<evidence type="ECO:0000313" key="8">
    <source>
        <dbReference type="EMBL" id="KAJ4959738.1"/>
    </source>
</evidence>
<dbReference type="Pfam" id="PF06886">
    <property type="entry name" value="TPX2"/>
    <property type="match status" value="1"/>
</dbReference>
<dbReference type="GO" id="GO:0008017">
    <property type="term" value="F:microtubule binding"/>
    <property type="evidence" value="ECO:0007669"/>
    <property type="project" value="TreeGrafter"/>
</dbReference>
<dbReference type="GO" id="GO:0005880">
    <property type="term" value="C:nuclear microtubule"/>
    <property type="evidence" value="ECO:0007669"/>
    <property type="project" value="TreeGrafter"/>
</dbReference>
<dbReference type="InterPro" id="IPR009675">
    <property type="entry name" value="TPX2_fam"/>
</dbReference>
<dbReference type="GO" id="GO:0090307">
    <property type="term" value="P:mitotic spindle assembly"/>
    <property type="evidence" value="ECO:0007669"/>
    <property type="project" value="TreeGrafter"/>
</dbReference>
<name>A0A9Q0H7I9_9MAGN</name>
<organism evidence="8 9">
    <name type="scientific">Protea cynaroides</name>
    <dbReference type="NCBI Taxonomy" id="273540"/>
    <lineage>
        <taxon>Eukaryota</taxon>
        <taxon>Viridiplantae</taxon>
        <taxon>Streptophyta</taxon>
        <taxon>Embryophyta</taxon>
        <taxon>Tracheophyta</taxon>
        <taxon>Spermatophyta</taxon>
        <taxon>Magnoliopsida</taxon>
        <taxon>Proteales</taxon>
        <taxon>Proteaceae</taxon>
        <taxon>Protea</taxon>
    </lineage>
</organism>
<keyword evidence="9" id="KW-1185">Reference proteome</keyword>
<dbReference type="PANTHER" id="PTHR14326:SF39">
    <property type="entry name" value="TPX2 (TARGETING PROTEIN FOR XKLP2) PROTEIN FAMILY"/>
    <property type="match status" value="1"/>
</dbReference>